<dbReference type="OrthoDB" id="365469at2759"/>
<reference evidence="2" key="1">
    <citation type="submission" date="2019-12" db="EMBL/GenBank/DDBJ databases">
        <title>Genome sequence of Babesia ovis.</title>
        <authorList>
            <person name="Yamagishi J."/>
            <person name="Sevinc F."/>
            <person name="Xuan X."/>
        </authorList>
    </citation>
    <scope>NUCLEOTIDE SEQUENCE</scope>
    <source>
        <strain evidence="2">Selcuk</strain>
    </source>
</reference>
<name>A0A9W5TBI7_BABOV</name>
<evidence type="ECO:0000313" key="3">
    <source>
        <dbReference type="Proteomes" id="UP001057455"/>
    </source>
</evidence>
<protein>
    <submittedName>
        <fullName evidence="2">DNA-binding helix-turn-helix, putative</fullName>
    </submittedName>
</protein>
<evidence type="ECO:0000256" key="1">
    <source>
        <dbReference type="SAM" id="MobiDB-lite"/>
    </source>
</evidence>
<evidence type="ECO:0000313" key="2">
    <source>
        <dbReference type="EMBL" id="GFE54788.1"/>
    </source>
</evidence>
<comment type="caution">
    <text evidence="2">The sequence shown here is derived from an EMBL/GenBank/DDBJ whole genome shotgun (WGS) entry which is preliminary data.</text>
</comment>
<dbReference type="Proteomes" id="UP001057455">
    <property type="component" value="Unassembled WGS sequence"/>
</dbReference>
<dbReference type="EMBL" id="BLIY01000017">
    <property type="protein sequence ID" value="GFE54788.1"/>
    <property type="molecule type" value="Genomic_DNA"/>
</dbReference>
<proteinExistence type="predicted"/>
<organism evidence="2 3">
    <name type="scientific">Babesia ovis</name>
    <dbReference type="NCBI Taxonomy" id="5869"/>
    <lineage>
        <taxon>Eukaryota</taxon>
        <taxon>Sar</taxon>
        <taxon>Alveolata</taxon>
        <taxon>Apicomplexa</taxon>
        <taxon>Aconoidasida</taxon>
        <taxon>Piroplasmida</taxon>
        <taxon>Babesiidae</taxon>
        <taxon>Babesia</taxon>
    </lineage>
</organism>
<keyword evidence="2" id="KW-0238">DNA-binding</keyword>
<feature type="region of interest" description="Disordered" evidence="1">
    <location>
        <begin position="47"/>
        <end position="70"/>
    </location>
</feature>
<gene>
    <name evidence="2" type="ORF">BaOVIS_021920</name>
</gene>
<accession>A0A9W5TBI7</accession>
<dbReference type="AlphaFoldDB" id="A0A9W5TBI7"/>
<sequence length="931" mass="104165">MKSSTAMKRNLEGIFLRIRKLRKLEGSTTADTATSHVSSIGLWEDEPVSSSATSEDSPKGQLSVVSSGEDSVSVVSSSELSVGSLEEGEIYAEGDDEVVEGDVNNGCLDDCFDLKAHIALNKRYIKQLMLLTKIVGTKDSFVTVCKIGIKTVKSCHQGMCLLAAVHRFLPRSNRTSAIRSITLCFKELYSVVTAFHASLLNVNGDLGLKLISLFAPYCIDMLVVTLPYVIACFNEPNTQKKFVTLFQTLVHSTLLKCCSICDHYEDETKMGAIESILHVLKTILPITLILENNVGDDLQSAKSEERKRSELFDSVFNDYILEEGFKPASLLLLQLQGISGISILDSAMSSIRNSGSSISTGTLDDLVKRVSYKIGSTAIFVGCAKRQFPTGFCHPSHYSLDEVSKVFTETKRRSNVSYVDGEGNGDDDGLLWHKTKYWLLLLLEDNNVHIRNIALRIIRHALITMPFIEKDRQHILSLVTDCVSDNANLKDVISVVASTSHLYPLKDGAVRRISNLTLKGCGTRSRLEVIRLFGLCHFTEKGAETAISIMQNLCEPMDIDETKDINASCSTSSITNGDTEILFLCREWPVLLKSLMRIKKIRHDIGLSNGFLDFVSRIRNTDIEWVRALWFCFNGINREMQFISALYRGEGAMRFPTIVSVRSTSSEIKRVIEAHKTFKTFMEFDKDDIKAESLKGNGLYLYIHHFREKGITDTAHKYLCGYQSDADLGVNADVGKKCHCIDCALDKMILSSKHKRSVKNINDDLECLTHTKLQNVEYEGSFSKRKGILSKVYCMFSSQATFGYYKGLSKFVGKSHDNIDDINCLEFQNQLGGVAYSSGIILPSSQQYIMINVDKPSSINMNCGEERMLFGDKHNYTKVNNGTMGFHMTHRTPTLYPIPLDIVRSAVTEKEMKEVSMGPQIFWVHSKRPKR</sequence>
<dbReference type="GO" id="GO:0003677">
    <property type="term" value="F:DNA binding"/>
    <property type="evidence" value="ECO:0007669"/>
    <property type="project" value="UniProtKB-KW"/>
</dbReference>
<keyword evidence="3" id="KW-1185">Reference proteome</keyword>